<evidence type="ECO:0000256" key="1">
    <source>
        <dbReference type="ARBA" id="ARBA00004141"/>
    </source>
</evidence>
<evidence type="ECO:0000313" key="8">
    <source>
        <dbReference type="Proteomes" id="UP000479710"/>
    </source>
</evidence>
<accession>A0A6G1EWP3</accession>
<keyword evidence="3 6" id="KW-0812">Transmembrane</keyword>
<comment type="subcellular location">
    <subcellularLocation>
        <location evidence="1">Membrane</location>
        <topology evidence="1">Multi-pass membrane protein</topology>
    </subcellularLocation>
</comment>
<dbReference type="InterPro" id="IPR000109">
    <property type="entry name" value="POT_fam"/>
</dbReference>
<dbReference type="OrthoDB" id="8904098at2759"/>
<feature type="transmembrane region" description="Helical" evidence="6">
    <location>
        <begin position="59"/>
        <end position="79"/>
    </location>
</feature>
<dbReference type="AlphaFoldDB" id="A0A6G1EWP3"/>
<protein>
    <submittedName>
        <fullName evidence="7">Uncharacterized protein</fullName>
    </submittedName>
</protein>
<keyword evidence="5 6" id="KW-0472">Membrane</keyword>
<comment type="caution">
    <text evidence="7">The sequence shown here is derived from an EMBL/GenBank/DDBJ whole genome shotgun (WGS) entry which is preliminary data.</text>
</comment>
<organism evidence="7 8">
    <name type="scientific">Oryza meyeriana var. granulata</name>
    <dbReference type="NCBI Taxonomy" id="110450"/>
    <lineage>
        <taxon>Eukaryota</taxon>
        <taxon>Viridiplantae</taxon>
        <taxon>Streptophyta</taxon>
        <taxon>Embryophyta</taxon>
        <taxon>Tracheophyta</taxon>
        <taxon>Spermatophyta</taxon>
        <taxon>Magnoliopsida</taxon>
        <taxon>Liliopsida</taxon>
        <taxon>Poales</taxon>
        <taxon>Poaceae</taxon>
        <taxon>BOP clade</taxon>
        <taxon>Oryzoideae</taxon>
        <taxon>Oryzeae</taxon>
        <taxon>Oryzinae</taxon>
        <taxon>Oryza</taxon>
        <taxon>Oryza meyeriana</taxon>
    </lineage>
</organism>
<dbReference type="GO" id="GO:0016020">
    <property type="term" value="C:membrane"/>
    <property type="evidence" value="ECO:0007669"/>
    <property type="project" value="UniProtKB-SubCell"/>
</dbReference>
<feature type="transmembrane region" description="Helical" evidence="6">
    <location>
        <begin position="91"/>
        <end position="112"/>
    </location>
</feature>
<evidence type="ECO:0000256" key="4">
    <source>
        <dbReference type="ARBA" id="ARBA00022989"/>
    </source>
</evidence>
<dbReference type="Pfam" id="PF00854">
    <property type="entry name" value="PTR2"/>
    <property type="match status" value="1"/>
</dbReference>
<dbReference type="GO" id="GO:0022857">
    <property type="term" value="F:transmembrane transporter activity"/>
    <property type="evidence" value="ECO:0007669"/>
    <property type="project" value="InterPro"/>
</dbReference>
<dbReference type="Gene3D" id="1.20.1250.20">
    <property type="entry name" value="MFS general substrate transporter like domains"/>
    <property type="match status" value="1"/>
</dbReference>
<dbReference type="PANTHER" id="PTHR11654">
    <property type="entry name" value="OLIGOPEPTIDE TRANSPORTER-RELATED"/>
    <property type="match status" value="1"/>
</dbReference>
<sequence>MVVYLAVFLLGMRMYRCAEQPVIDGAARRGGASLDGEERLVETEEVDGHGEGLFLVKLLPIWVTSIVFAAVISQVSTLFTKQGSTMDRFVGGLVVPSAALQCFVSGTYIALVPVYDRAVVPLARRLTGGITMLHRVGAGMATSCLATVVAALVEARRLRAARDASLVDWPDATVPMGEWWLVPQHVLVGVAEMLGLIGWRSSSTTK</sequence>
<evidence type="ECO:0000256" key="2">
    <source>
        <dbReference type="ARBA" id="ARBA00005982"/>
    </source>
</evidence>
<gene>
    <name evidence="7" type="ORF">E2562_015188</name>
</gene>
<evidence type="ECO:0000256" key="3">
    <source>
        <dbReference type="ARBA" id="ARBA00022692"/>
    </source>
</evidence>
<dbReference type="InterPro" id="IPR036259">
    <property type="entry name" value="MFS_trans_sf"/>
</dbReference>
<feature type="transmembrane region" description="Helical" evidence="6">
    <location>
        <begin position="132"/>
        <end position="153"/>
    </location>
</feature>
<proteinExistence type="inferred from homology"/>
<comment type="similarity">
    <text evidence="2">Belongs to the major facilitator superfamily. Proton-dependent oligopeptide transporter (POT/PTR) (TC 2.A.17) family.</text>
</comment>
<dbReference type="EMBL" id="SPHZ02000002">
    <property type="protein sequence ID" value="KAF0929073.1"/>
    <property type="molecule type" value="Genomic_DNA"/>
</dbReference>
<evidence type="ECO:0000313" key="7">
    <source>
        <dbReference type="EMBL" id="KAF0929073.1"/>
    </source>
</evidence>
<evidence type="ECO:0000256" key="5">
    <source>
        <dbReference type="ARBA" id="ARBA00023136"/>
    </source>
</evidence>
<keyword evidence="8" id="KW-1185">Reference proteome</keyword>
<dbReference type="Proteomes" id="UP000479710">
    <property type="component" value="Unassembled WGS sequence"/>
</dbReference>
<name>A0A6G1EWP3_9ORYZ</name>
<evidence type="ECO:0000256" key="6">
    <source>
        <dbReference type="SAM" id="Phobius"/>
    </source>
</evidence>
<reference evidence="7 8" key="1">
    <citation type="submission" date="2019-11" db="EMBL/GenBank/DDBJ databases">
        <title>Whole genome sequence of Oryza granulata.</title>
        <authorList>
            <person name="Li W."/>
        </authorList>
    </citation>
    <scope>NUCLEOTIDE SEQUENCE [LARGE SCALE GENOMIC DNA]</scope>
    <source>
        <strain evidence="8">cv. Menghai</strain>
        <tissue evidence="7">Leaf</tissue>
    </source>
</reference>
<keyword evidence="4 6" id="KW-1133">Transmembrane helix</keyword>